<proteinExistence type="predicted"/>
<protein>
    <submittedName>
        <fullName evidence="1">Uncharacterized protein</fullName>
    </submittedName>
</protein>
<dbReference type="AlphaFoldDB" id="A0A1W1E4Q4"/>
<dbReference type="EMBL" id="FPHZ01000184">
    <property type="protein sequence ID" value="SFV88851.1"/>
    <property type="molecule type" value="Genomic_DNA"/>
</dbReference>
<evidence type="ECO:0000313" key="1">
    <source>
        <dbReference type="EMBL" id="SFV88851.1"/>
    </source>
</evidence>
<organism evidence="1">
    <name type="scientific">hydrothermal vent metagenome</name>
    <dbReference type="NCBI Taxonomy" id="652676"/>
    <lineage>
        <taxon>unclassified sequences</taxon>
        <taxon>metagenomes</taxon>
        <taxon>ecological metagenomes</taxon>
    </lineage>
</organism>
<name>A0A1W1E4Q4_9ZZZZ</name>
<reference evidence="1" key="1">
    <citation type="submission" date="2016-10" db="EMBL/GenBank/DDBJ databases">
        <authorList>
            <person name="de Groot N.N."/>
        </authorList>
    </citation>
    <scope>NUCLEOTIDE SEQUENCE</scope>
</reference>
<gene>
    <name evidence="1" type="ORF">MNB_SUP05-SYMBIONT-5-1252</name>
</gene>
<sequence length="117" mass="13280">MSGGAGYLPFGKVFFQFFTVPAASLPWQVTQFFSKTLLPNATSCACASPPSKQLDNNNAPDNNNILFILFTFFKLTFNIFCNTTKNPNDLENIVYFLFRNFSAVCFKNNCSEYYKMC</sequence>
<accession>A0A1W1E4Q4</accession>